<proteinExistence type="predicted"/>
<evidence type="ECO:0000313" key="2">
    <source>
        <dbReference type="Proteomes" id="UP001295684"/>
    </source>
</evidence>
<dbReference type="Pfam" id="PF00300">
    <property type="entry name" value="His_Phos_1"/>
    <property type="match status" value="1"/>
</dbReference>
<dbReference type="SUPFAM" id="SSF53254">
    <property type="entry name" value="Phosphoglycerate mutase-like"/>
    <property type="match status" value="1"/>
</dbReference>
<protein>
    <recommendedName>
        <fullName evidence="3">Phosphoglycerate mutase</fullName>
    </recommendedName>
</protein>
<dbReference type="InterPro" id="IPR013078">
    <property type="entry name" value="His_Pase_superF_clade-1"/>
</dbReference>
<dbReference type="GO" id="GO:0005737">
    <property type="term" value="C:cytoplasm"/>
    <property type="evidence" value="ECO:0007669"/>
    <property type="project" value="TreeGrafter"/>
</dbReference>
<gene>
    <name evidence="1" type="ORF">ECRASSUSDP1_LOCUS10365</name>
</gene>
<keyword evidence="2" id="KW-1185">Reference proteome</keyword>
<dbReference type="Proteomes" id="UP001295684">
    <property type="component" value="Unassembled WGS sequence"/>
</dbReference>
<dbReference type="PANTHER" id="PTHR48100:SF1">
    <property type="entry name" value="HISTIDINE PHOSPHATASE FAMILY PROTEIN-RELATED"/>
    <property type="match status" value="1"/>
</dbReference>
<evidence type="ECO:0008006" key="3">
    <source>
        <dbReference type="Google" id="ProtNLM"/>
    </source>
</evidence>
<dbReference type="EMBL" id="CAMPGE010010221">
    <property type="protein sequence ID" value="CAI2369068.1"/>
    <property type="molecule type" value="Genomic_DNA"/>
</dbReference>
<dbReference type="InterPro" id="IPR029033">
    <property type="entry name" value="His_PPase_superfam"/>
</dbReference>
<dbReference type="GO" id="GO:0016791">
    <property type="term" value="F:phosphatase activity"/>
    <property type="evidence" value="ECO:0007669"/>
    <property type="project" value="TreeGrafter"/>
</dbReference>
<dbReference type="CDD" id="cd07067">
    <property type="entry name" value="HP_PGM_like"/>
    <property type="match status" value="1"/>
</dbReference>
<dbReference type="InterPro" id="IPR050275">
    <property type="entry name" value="PGM_Phosphatase"/>
</dbReference>
<name>A0AAD1UGR5_EUPCR</name>
<dbReference type="PANTHER" id="PTHR48100">
    <property type="entry name" value="BROAD-SPECIFICITY PHOSPHATASE YOR283W-RELATED"/>
    <property type="match status" value="1"/>
</dbReference>
<reference evidence="1" key="1">
    <citation type="submission" date="2023-07" db="EMBL/GenBank/DDBJ databases">
        <authorList>
            <consortium name="AG Swart"/>
            <person name="Singh M."/>
            <person name="Singh A."/>
            <person name="Seah K."/>
            <person name="Emmerich C."/>
        </authorList>
    </citation>
    <scope>NUCLEOTIDE SEQUENCE</scope>
    <source>
        <strain evidence="1">DP1</strain>
    </source>
</reference>
<sequence>MEEFKEGRSEREYEGQVYLVRHAKSLYNEKKRVLEEKGGSEEVIRNTAIDLTMKDCGLSEAGLEEIKSLKKEVNALDIGIVLISPMRRSFETAYNLLKSHPNLSKIVFKVTPEIRGGMRATSGLVTDISKIIDDYKEKLPKLDISRIANEDEKPLNLLQKFIPQYKVFKDENITEKTDEEIIKMVQEVILKIYPKTLETKEEICNRVNKAKSIVKGHLKTLSSQNIESPQKLLIISHSAFIKGYLDITKTGTKRSVPNSKVLKDITDYSTIE</sequence>
<comment type="caution">
    <text evidence="1">The sequence shown here is derived from an EMBL/GenBank/DDBJ whole genome shotgun (WGS) entry which is preliminary data.</text>
</comment>
<organism evidence="1 2">
    <name type="scientific">Euplotes crassus</name>
    <dbReference type="NCBI Taxonomy" id="5936"/>
    <lineage>
        <taxon>Eukaryota</taxon>
        <taxon>Sar</taxon>
        <taxon>Alveolata</taxon>
        <taxon>Ciliophora</taxon>
        <taxon>Intramacronucleata</taxon>
        <taxon>Spirotrichea</taxon>
        <taxon>Hypotrichia</taxon>
        <taxon>Euplotida</taxon>
        <taxon>Euplotidae</taxon>
        <taxon>Moneuplotes</taxon>
    </lineage>
</organism>
<dbReference type="Gene3D" id="3.40.50.1240">
    <property type="entry name" value="Phosphoglycerate mutase-like"/>
    <property type="match status" value="1"/>
</dbReference>
<accession>A0AAD1UGR5</accession>
<evidence type="ECO:0000313" key="1">
    <source>
        <dbReference type="EMBL" id="CAI2369068.1"/>
    </source>
</evidence>
<dbReference type="AlphaFoldDB" id="A0AAD1UGR5"/>